<dbReference type="VEuPathDB" id="FungiDB:SPRG_15178"/>
<feature type="compositionally biased region" description="Basic and acidic residues" evidence="2">
    <location>
        <begin position="80"/>
        <end position="89"/>
    </location>
</feature>
<evidence type="ECO:0008006" key="5">
    <source>
        <dbReference type="Google" id="ProtNLM"/>
    </source>
</evidence>
<dbReference type="CDD" id="cd14686">
    <property type="entry name" value="bZIP"/>
    <property type="match status" value="1"/>
</dbReference>
<reference evidence="3 4" key="1">
    <citation type="journal article" date="2013" name="PLoS Genet.">
        <title>Distinctive expansion of potential virulence genes in the genome of the oomycete fish pathogen Saprolegnia parasitica.</title>
        <authorList>
            <person name="Jiang R.H."/>
            <person name="de Bruijn I."/>
            <person name="Haas B.J."/>
            <person name="Belmonte R."/>
            <person name="Lobach L."/>
            <person name="Christie J."/>
            <person name="van den Ackerveken G."/>
            <person name="Bottin A."/>
            <person name="Bulone V."/>
            <person name="Diaz-Moreno S.M."/>
            <person name="Dumas B."/>
            <person name="Fan L."/>
            <person name="Gaulin E."/>
            <person name="Govers F."/>
            <person name="Grenville-Briggs L.J."/>
            <person name="Horner N.R."/>
            <person name="Levin J.Z."/>
            <person name="Mammella M."/>
            <person name="Meijer H.J."/>
            <person name="Morris P."/>
            <person name="Nusbaum C."/>
            <person name="Oome S."/>
            <person name="Phillips A.J."/>
            <person name="van Rooyen D."/>
            <person name="Rzeszutek E."/>
            <person name="Saraiva M."/>
            <person name="Secombes C.J."/>
            <person name="Seidl M.F."/>
            <person name="Snel B."/>
            <person name="Stassen J.H."/>
            <person name="Sykes S."/>
            <person name="Tripathy S."/>
            <person name="van den Berg H."/>
            <person name="Vega-Arreguin J.C."/>
            <person name="Wawra S."/>
            <person name="Young S.K."/>
            <person name="Zeng Q."/>
            <person name="Dieguez-Uribeondo J."/>
            <person name="Russ C."/>
            <person name="Tyler B.M."/>
            <person name="van West P."/>
        </authorList>
    </citation>
    <scope>NUCLEOTIDE SEQUENCE [LARGE SCALE GENOMIC DNA]</scope>
    <source>
        <strain evidence="3 4">CBS 223.65</strain>
    </source>
</reference>
<dbReference type="Proteomes" id="UP000030745">
    <property type="component" value="Unassembled WGS sequence"/>
</dbReference>
<sequence>MIDMDMGQVAAPGCDFDVDLEWLASVSEPPPIPIAEPAPDATSRFEYVADDNTSMSSAVSSPASKRSAPAKTAKTSSADAYDKKKQYNRERNRRFRMMEKQEAMQLSQQIQDLQSQLKQIEGKKRAPHTNDDDDVSALVATSKNLLPWKDVATIFKTMKDASSEKQSSLHSKLRKYKEIACIMNSWVAKSMAVPTFSDPFKQSWRNSSLMAHESSRRLGFDWITKQLYHNIDAMIQHCGLPASMAPVSEVHVFPLENDPSYHLIKARQRIEYATLDEVTQTLQRLYFQKPDGLLDMPDPNIMYFRMKSPYGATQQNAYFQNILARQFFDENRYVVFTHSITDDEKYPLDRIQRNWTNWTIAERLGHDRVIIKQVSVANGLRTKDQYLPFDQDPSTVLSTDPVVQFRQFEHKTHVYHQRIFAQDVLKFQQTLAQIRYENATARIDSMSTEPSPVCSPVAAPR</sequence>
<name>A0A067BY83_SAPPC</name>
<dbReference type="GeneID" id="24136935"/>
<dbReference type="KEGG" id="spar:SPRG_15178"/>
<evidence type="ECO:0000313" key="4">
    <source>
        <dbReference type="Proteomes" id="UP000030745"/>
    </source>
</evidence>
<keyword evidence="4" id="KW-1185">Reference proteome</keyword>
<feature type="compositionally biased region" description="Low complexity" evidence="2">
    <location>
        <begin position="53"/>
        <end position="79"/>
    </location>
</feature>
<feature type="coiled-coil region" evidence="1">
    <location>
        <begin position="96"/>
        <end position="123"/>
    </location>
</feature>
<dbReference type="EMBL" id="KK583345">
    <property type="protein sequence ID" value="KDO19542.1"/>
    <property type="molecule type" value="Genomic_DNA"/>
</dbReference>
<protein>
    <recommendedName>
        <fullName evidence="5">BZIP domain-containing protein</fullName>
    </recommendedName>
</protein>
<proteinExistence type="predicted"/>
<evidence type="ECO:0000313" key="3">
    <source>
        <dbReference type="EMBL" id="KDO19542.1"/>
    </source>
</evidence>
<gene>
    <name evidence="3" type="ORF">SPRG_15178</name>
</gene>
<feature type="region of interest" description="Disordered" evidence="2">
    <location>
        <begin position="28"/>
        <end position="89"/>
    </location>
</feature>
<dbReference type="RefSeq" id="XP_012209729.1">
    <property type="nucleotide sequence ID" value="XM_012354339.1"/>
</dbReference>
<evidence type="ECO:0000256" key="1">
    <source>
        <dbReference type="SAM" id="Coils"/>
    </source>
</evidence>
<keyword evidence="1" id="KW-0175">Coiled coil</keyword>
<evidence type="ECO:0000256" key="2">
    <source>
        <dbReference type="SAM" id="MobiDB-lite"/>
    </source>
</evidence>
<dbReference type="OrthoDB" id="73699at2759"/>
<accession>A0A067BY83</accession>
<organism evidence="3 4">
    <name type="scientific">Saprolegnia parasitica (strain CBS 223.65)</name>
    <dbReference type="NCBI Taxonomy" id="695850"/>
    <lineage>
        <taxon>Eukaryota</taxon>
        <taxon>Sar</taxon>
        <taxon>Stramenopiles</taxon>
        <taxon>Oomycota</taxon>
        <taxon>Saprolegniomycetes</taxon>
        <taxon>Saprolegniales</taxon>
        <taxon>Saprolegniaceae</taxon>
        <taxon>Saprolegnia</taxon>
    </lineage>
</organism>
<dbReference type="AlphaFoldDB" id="A0A067BY83"/>